<proteinExistence type="predicted"/>
<dbReference type="PANTHER" id="PTHR22960">
    <property type="entry name" value="MOLYBDOPTERIN COFACTOR SYNTHESIS PROTEIN A"/>
    <property type="match status" value="1"/>
</dbReference>
<gene>
    <name evidence="3" type="ORF">B1B_13931</name>
</gene>
<dbReference type="SUPFAM" id="SSF102114">
    <property type="entry name" value="Radical SAM enzymes"/>
    <property type="match status" value="1"/>
</dbReference>
<evidence type="ECO:0000313" key="3">
    <source>
        <dbReference type="EMBL" id="EQD43168.1"/>
    </source>
</evidence>
<keyword evidence="1" id="KW-0501">Molybdenum cofactor biosynthesis</keyword>
<dbReference type="AlphaFoldDB" id="T0ZDU4"/>
<sequence>NISMHSIDPGGFEFITGVEALDIVVEGINAAQEAGLNPVKVNFVALQGINEDQIWKMIENSAEHNYTLQIIEYEVPRELENSEEYMKYHYPLEPLEQELNKLAKKIEHNSLHDRPLFHIPVSGNTAKIEIVRPMHNYHFCDNCTRMRLTSLGELKPCLMRSDNYTPAFGPSRKKATDADIETAFVTATSKREPYWRKVEINENQVLCNTS</sequence>
<name>T0ZDU4_9ZZZZ</name>
<dbReference type="Gene3D" id="3.20.20.70">
    <property type="entry name" value="Aldolase class I"/>
    <property type="match status" value="1"/>
</dbReference>
<dbReference type="InterPro" id="IPR058240">
    <property type="entry name" value="rSAM_sf"/>
</dbReference>
<organism evidence="3">
    <name type="scientific">mine drainage metagenome</name>
    <dbReference type="NCBI Taxonomy" id="410659"/>
    <lineage>
        <taxon>unclassified sequences</taxon>
        <taxon>metagenomes</taxon>
        <taxon>ecological metagenomes</taxon>
    </lineage>
</organism>
<dbReference type="EMBL" id="AUZY01009183">
    <property type="protein sequence ID" value="EQD43168.1"/>
    <property type="molecule type" value="Genomic_DNA"/>
</dbReference>
<protein>
    <submittedName>
        <fullName evidence="3">Molybdenum cofactor biosynthesis protein A</fullName>
    </submittedName>
</protein>
<accession>T0ZDU4</accession>
<dbReference type="GO" id="GO:0061799">
    <property type="term" value="F:cyclic pyranopterin monophosphate synthase activity"/>
    <property type="evidence" value="ECO:0007669"/>
    <property type="project" value="TreeGrafter"/>
</dbReference>
<dbReference type="InterPro" id="IPR010505">
    <property type="entry name" value="MoaA_twitch"/>
</dbReference>
<feature type="domain" description="Molybdenum cofactor biosynthesis protein A-like twitch" evidence="2">
    <location>
        <begin position="67"/>
        <end position="195"/>
    </location>
</feature>
<feature type="non-terminal residue" evidence="3">
    <location>
        <position position="1"/>
    </location>
</feature>
<evidence type="ECO:0000259" key="2">
    <source>
        <dbReference type="Pfam" id="PF06463"/>
    </source>
</evidence>
<reference evidence="3" key="2">
    <citation type="journal article" date="2014" name="ISME J.">
        <title>Microbial stratification in low pH oxic and suboxic macroscopic growths along an acid mine drainage.</title>
        <authorList>
            <person name="Mendez-Garcia C."/>
            <person name="Mesa V."/>
            <person name="Sprenger R.R."/>
            <person name="Richter M."/>
            <person name="Diez M.S."/>
            <person name="Solano J."/>
            <person name="Bargiela R."/>
            <person name="Golyshina O.V."/>
            <person name="Manteca A."/>
            <person name="Ramos J.L."/>
            <person name="Gallego J.R."/>
            <person name="Llorente I."/>
            <person name="Martins Dos Santos V.A."/>
            <person name="Jensen O.N."/>
            <person name="Pelaez A.I."/>
            <person name="Sanchez J."/>
            <person name="Ferrer M."/>
        </authorList>
    </citation>
    <scope>NUCLEOTIDE SEQUENCE</scope>
</reference>
<dbReference type="GO" id="GO:0051539">
    <property type="term" value="F:4 iron, 4 sulfur cluster binding"/>
    <property type="evidence" value="ECO:0007669"/>
    <property type="project" value="UniProtKB-KW"/>
</dbReference>
<reference evidence="3" key="1">
    <citation type="submission" date="2013-08" db="EMBL/GenBank/DDBJ databases">
        <authorList>
            <person name="Mendez C."/>
            <person name="Richter M."/>
            <person name="Ferrer M."/>
            <person name="Sanchez J."/>
        </authorList>
    </citation>
    <scope>NUCLEOTIDE SEQUENCE</scope>
</reference>
<comment type="caution">
    <text evidence="3">The sequence shown here is derived from an EMBL/GenBank/DDBJ whole genome shotgun (WGS) entry which is preliminary data.</text>
</comment>
<dbReference type="InterPro" id="IPR013785">
    <property type="entry name" value="Aldolase_TIM"/>
</dbReference>
<dbReference type="GO" id="GO:0061798">
    <property type="term" value="F:GTP 3',8'-cyclase activity"/>
    <property type="evidence" value="ECO:0007669"/>
    <property type="project" value="TreeGrafter"/>
</dbReference>
<dbReference type="GO" id="GO:0006777">
    <property type="term" value="P:Mo-molybdopterin cofactor biosynthetic process"/>
    <property type="evidence" value="ECO:0007669"/>
    <property type="project" value="UniProtKB-KW"/>
</dbReference>
<dbReference type="InterPro" id="IPR050105">
    <property type="entry name" value="MoCo_biosynth_MoaA/MoaC"/>
</dbReference>
<evidence type="ECO:0000256" key="1">
    <source>
        <dbReference type="ARBA" id="ARBA00023150"/>
    </source>
</evidence>
<dbReference type="Pfam" id="PF06463">
    <property type="entry name" value="Mob_synth_C"/>
    <property type="match status" value="1"/>
</dbReference>
<dbReference type="PANTHER" id="PTHR22960:SF0">
    <property type="entry name" value="MOLYBDENUM COFACTOR BIOSYNTHESIS PROTEIN 1"/>
    <property type="match status" value="1"/>
</dbReference>